<organism evidence="2 3">
    <name type="scientific">Saxophila tyrrhenica</name>
    <dbReference type="NCBI Taxonomy" id="1690608"/>
    <lineage>
        <taxon>Eukaryota</taxon>
        <taxon>Fungi</taxon>
        <taxon>Dikarya</taxon>
        <taxon>Ascomycota</taxon>
        <taxon>Pezizomycotina</taxon>
        <taxon>Dothideomycetes</taxon>
        <taxon>Dothideomycetidae</taxon>
        <taxon>Mycosphaerellales</taxon>
        <taxon>Extremaceae</taxon>
        <taxon>Saxophila</taxon>
    </lineage>
</organism>
<comment type="caution">
    <text evidence="2">The sequence shown here is derived from an EMBL/GenBank/DDBJ whole genome shotgun (WGS) entry which is preliminary data.</text>
</comment>
<accession>A0AAV9PNL8</accession>
<dbReference type="PANTHER" id="PTHR38887">
    <property type="entry name" value="CHROMOSOME 21, WHOLE GENOME SHOTGUN SEQUENCE"/>
    <property type="match status" value="1"/>
</dbReference>
<dbReference type="InterPro" id="IPR053221">
    <property type="entry name" value="Burnettramic_acid_biosynth"/>
</dbReference>
<feature type="region of interest" description="Disordered" evidence="1">
    <location>
        <begin position="1"/>
        <end position="158"/>
    </location>
</feature>
<dbReference type="RefSeq" id="XP_064663541.1">
    <property type="nucleotide sequence ID" value="XM_064797307.1"/>
</dbReference>
<feature type="compositionally biased region" description="Polar residues" evidence="1">
    <location>
        <begin position="121"/>
        <end position="130"/>
    </location>
</feature>
<gene>
    <name evidence="2" type="ORF">LTR77_000039</name>
</gene>
<feature type="compositionally biased region" description="Polar residues" evidence="1">
    <location>
        <begin position="1"/>
        <end position="45"/>
    </location>
</feature>
<evidence type="ECO:0000313" key="2">
    <source>
        <dbReference type="EMBL" id="KAK5174903.1"/>
    </source>
</evidence>
<sequence>MAVNNNGLASNNPFAQQSNGHPEQQLAKEQQQSLDSEKQVLSSEGCTGPGNAPMVVPEVQSLNSPIPVDEPEREAGKEVTSSWQILSKEESSPISMAYHESRPQQSSGFVNDVKGPPPSYESLNGQSRSGSDGLATPSPLEPDDATSKLPPKQEDRTTVGQLLSWIPPAPRIPPSQMPPLVQPIVIPQLDVPPQGESVPFTRCYSEALASHDVSMRNFLSFLDGLALAQAPNSALQGLKLFGVGVNSIPLPIIPLAGRGISALATSGSGHSSSRARLYLERAKKEFFAPRGLNMTIVKDGDLSARLQIPTHVSRLAPLTKNSLTETCCQRRTNGLAPYVAPLRFNVPEPDKQLQGVHKMARKHLESKFKAQAKHISRLRERQWEDISSLGPEMRGWEEQYAFKMGQLRRVQDDLLEDQGKFTGDKPRGELRERIQALEELQRQVQLMESQRYTAVMNAVGSRGKGVEAEMEEVGLSRKLKWIVIESL</sequence>
<dbReference type="EMBL" id="JAVRRT010000001">
    <property type="protein sequence ID" value="KAK5174903.1"/>
    <property type="molecule type" value="Genomic_DNA"/>
</dbReference>
<dbReference type="GeneID" id="89921391"/>
<keyword evidence="3" id="KW-1185">Reference proteome</keyword>
<dbReference type="AlphaFoldDB" id="A0AAV9PNL8"/>
<proteinExistence type="predicted"/>
<dbReference type="Proteomes" id="UP001337655">
    <property type="component" value="Unassembled WGS sequence"/>
</dbReference>
<evidence type="ECO:0000313" key="3">
    <source>
        <dbReference type="Proteomes" id="UP001337655"/>
    </source>
</evidence>
<evidence type="ECO:0000256" key="1">
    <source>
        <dbReference type="SAM" id="MobiDB-lite"/>
    </source>
</evidence>
<protein>
    <submittedName>
        <fullName evidence="2">Uncharacterized protein</fullName>
    </submittedName>
</protein>
<dbReference type="PANTHER" id="PTHR38887:SF1">
    <property type="entry name" value="RAS MODIFICATION PROTEIN ERF4"/>
    <property type="match status" value="1"/>
</dbReference>
<reference evidence="2 3" key="1">
    <citation type="submission" date="2023-08" db="EMBL/GenBank/DDBJ databases">
        <title>Black Yeasts Isolated from many extreme environments.</title>
        <authorList>
            <person name="Coleine C."/>
            <person name="Stajich J.E."/>
            <person name="Selbmann L."/>
        </authorList>
    </citation>
    <scope>NUCLEOTIDE SEQUENCE [LARGE SCALE GENOMIC DNA]</scope>
    <source>
        <strain evidence="2 3">CCFEE 5935</strain>
    </source>
</reference>
<name>A0AAV9PNL8_9PEZI</name>